<protein>
    <submittedName>
        <fullName evidence="1">Uncharacterized protein</fullName>
    </submittedName>
</protein>
<sequence>MEGNWEEVYKKILAGADFCLRAGQMLGATRRAHRGQFVLVGMGMAPDIYRIGYVVQIRMGQGAFGSDLYLIRHADGTYQQHANNFYLEMDFEEIDQVAKWFEAAMPNGENFDDGYILNGDPETLAIGFLVERPEGFIPAGTGRFRVSTIDSGGNVTSATDTVCI</sequence>
<comment type="caution">
    <text evidence="1">The sequence shown here is derived from an EMBL/GenBank/DDBJ whole genome shotgun (WGS) entry which is preliminary data.</text>
</comment>
<accession>A0A8I1EID5</accession>
<reference evidence="1" key="1">
    <citation type="submission" date="2020-12" db="EMBL/GenBank/DDBJ databases">
        <title>Enhanced detection system for hospital associated transmission using whole genome sequencing surveillance.</title>
        <authorList>
            <person name="Harrison L.H."/>
            <person name="Van Tyne D."/>
            <person name="Marsh J.W."/>
            <person name="Griffith M.P."/>
            <person name="Snyder D.J."/>
            <person name="Cooper V.S."/>
            <person name="Mustapha M."/>
        </authorList>
    </citation>
    <scope>NUCLEOTIDE SEQUENCE</scope>
    <source>
        <strain evidence="1">PSB00042</strain>
    </source>
</reference>
<evidence type="ECO:0000313" key="1">
    <source>
        <dbReference type="EMBL" id="MBI6885767.1"/>
    </source>
</evidence>
<dbReference type="AlphaFoldDB" id="A0A8I1EID5"/>
<gene>
    <name evidence="1" type="ORF">JEU22_17820</name>
</gene>
<dbReference type="Proteomes" id="UP000637061">
    <property type="component" value="Unassembled WGS sequence"/>
</dbReference>
<proteinExistence type="predicted"/>
<name>A0A8I1EID5_PSEPU</name>
<organism evidence="1 2">
    <name type="scientific">Pseudomonas putida</name>
    <name type="common">Arthrobacter siderocapsulatus</name>
    <dbReference type="NCBI Taxonomy" id="303"/>
    <lineage>
        <taxon>Bacteria</taxon>
        <taxon>Pseudomonadati</taxon>
        <taxon>Pseudomonadota</taxon>
        <taxon>Gammaproteobacteria</taxon>
        <taxon>Pseudomonadales</taxon>
        <taxon>Pseudomonadaceae</taxon>
        <taxon>Pseudomonas</taxon>
    </lineage>
</organism>
<evidence type="ECO:0000313" key="2">
    <source>
        <dbReference type="Proteomes" id="UP000637061"/>
    </source>
</evidence>
<dbReference type="EMBL" id="JAEHTE010000023">
    <property type="protein sequence ID" value="MBI6885767.1"/>
    <property type="molecule type" value="Genomic_DNA"/>
</dbReference>
<dbReference type="RefSeq" id="WP_198747695.1">
    <property type="nucleotide sequence ID" value="NZ_JAEHTE010000023.1"/>
</dbReference>